<feature type="region of interest" description="Disordered" evidence="1">
    <location>
        <begin position="237"/>
        <end position="302"/>
    </location>
</feature>
<feature type="compositionally biased region" description="Basic and acidic residues" evidence="1">
    <location>
        <begin position="293"/>
        <end position="302"/>
    </location>
</feature>
<evidence type="ECO:0000313" key="2">
    <source>
        <dbReference type="Proteomes" id="UP000887569"/>
    </source>
</evidence>
<feature type="compositionally biased region" description="Basic and acidic residues" evidence="1">
    <location>
        <begin position="430"/>
        <end position="439"/>
    </location>
</feature>
<protein>
    <submittedName>
        <fullName evidence="3">Uncharacterized protein</fullName>
    </submittedName>
</protein>
<organism evidence="2 3">
    <name type="scientific">Parascaris univalens</name>
    <name type="common">Nematode worm</name>
    <dbReference type="NCBI Taxonomy" id="6257"/>
    <lineage>
        <taxon>Eukaryota</taxon>
        <taxon>Metazoa</taxon>
        <taxon>Ecdysozoa</taxon>
        <taxon>Nematoda</taxon>
        <taxon>Chromadorea</taxon>
        <taxon>Rhabditida</taxon>
        <taxon>Spirurina</taxon>
        <taxon>Ascaridomorpha</taxon>
        <taxon>Ascaridoidea</taxon>
        <taxon>Ascarididae</taxon>
        <taxon>Parascaris</taxon>
    </lineage>
</organism>
<evidence type="ECO:0000256" key="1">
    <source>
        <dbReference type="SAM" id="MobiDB-lite"/>
    </source>
</evidence>
<proteinExistence type="predicted"/>
<feature type="compositionally biased region" description="Polar residues" evidence="1">
    <location>
        <begin position="406"/>
        <end position="429"/>
    </location>
</feature>
<dbReference type="Proteomes" id="UP000887569">
    <property type="component" value="Unplaced"/>
</dbReference>
<keyword evidence="2" id="KW-1185">Reference proteome</keyword>
<feature type="region of interest" description="Disordered" evidence="1">
    <location>
        <begin position="339"/>
        <end position="362"/>
    </location>
</feature>
<feature type="compositionally biased region" description="Polar residues" evidence="1">
    <location>
        <begin position="339"/>
        <end position="352"/>
    </location>
</feature>
<dbReference type="WBParaSite" id="PgB02X_g047_t01">
    <property type="protein sequence ID" value="PgB02X_g047_t01"/>
    <property type="gene ID" value="PgB02X_g047"/>
</dbReference>
<feature type="compositionally biased region" description="Low complexity" evidence="1">
    <location>
        <begin position="274"/>
        <end position="291"/>
    </location>
</feature>
<sequence>MRSVDIDPPTAESKGGGKLGEIGRRLCCCCISKGNKLRPVELTKADAITNQPALSNISVLKKGMLNEQDNEAELYGSETNVAGSGVVSKANGDISPLTAKKLKEDCSNVTTVVLDDLIGTSGGDDQTKNIQKSVDEQLAYAVEDSNAYDVQRIVQKSWGTNEKREGKYERRSSEGKDSAAFITNIRPNFSSPIADHCPGRGEENRCKALLCEEKDDISEMEDITDMLFEITSQSNEGNAFKNSQNTPQKSIGPDSQARTEVLAQQPPLSNQKQTTGITGYTVTGIDSSVSDSDSDRYNDLDSHRRRDSNIAYVELNGAKSDELLDQHIPIKAVRRAHPFSSSLDSEGMSNRSSENHKPLPINPLQKSAASMRLNHTENLDSNSDLEVNEPTESEIRNSPPRIEYTANHSQQSRVLADSSRSLKMQNANCHTHDEMDKAKQVSPLQRPTRMYASSSSSSDADEEVEQDQNVTRLSVKSNGEATIKSTTSNGEVVSVQLACASDHRNRTSCKAKRIERVP</sequence>
<accession>A0A914ZGT3</accession>
<feature type="compositionally biased region" description="Polar residues" evidence="1">
    <location>
        <begin position="237"/>
        <end position="249"/>
    </location>
</feature>
<name>A0A914ZGT3_PARUN</name>
<feature type="compositionally biased region" description="Polar residues" evidence="1">
    <location>
        <begin position="467"/>
        <end position="491"/>
    </location>
</feature>
<evidence type="ECO:0000313" key="3">
    <source>
        <dbReference type="WBParaSite" id="PgB02X_g047_t01"/>
    </source>
</evidence>
<dbReference type="AlphaFoldDB" id="A0A914ZGT3"/>
<feature type="region of interest" description="Disordered" evidence="1">
    <location>
        <begin position="377"/>
        <end position="491"/>
    </location>
</feature>
<reference evidence="3" key="1">
    <citation type="submission" date="2022-11" db="UniProtKB">
        <authorList>
            <consortium name="WormBaseParasite"/>
        </authorList>
    </citation>
    <scope>IDENTIFICATION</scope>
</reference>